<evidence type="ECO:0000313" key="1">
    <source>
        <dbReference type="EMBL" id="MEC3890498.1"/>
    </source>
</evidence>
<accession>A0AAJ2X8F9</accession>
<dbReference type="EMBL" id="JAJFNJ020000005">
    <property type="protein sequence ID" value="MEC3890498.1"/>
    <property type="molecule type" value="Genomic_DNA"/>
</dbReference>
<comment type="caution">
    <text evidence="1">The sequence shown here is derived from an EMBL/GenBank/DDBJ whole genome shotgun (WGS) entry which is preliminary data.</text>
</comment>
<reference evidence="1" key="2">
    <citation type="submission" date="2024-01" db="EMBL/GenBank/DDBJ databases">
        <title>Long-read genome sequencing of X. campestris pv. papavericola.</title>
        <authorList>
            <person name="Hussain R.M.F."/>
            <person name="Greer S."/>
            <person name="Harrison J."/>
            <person name="Grant M."/>
            <person name="Vicente J."/>
            <person name="Studholme D.J."/>
        </authorList>
    </citation>
    <scope>NUCLEOTIDE SEQUENCE</scope>
    <source>
        <strain evidence="1">NCPPB 2970</strain>
    </source>
</reference>
<name>A0AAJ2X8F9_XANCA</name>
<evidence type="ECO:0000313" key="2">
    <source>
        <dbReference type="Proteomes" id="UP001297361"/>
    </source>
</evidence>
<protein>
    <submittedName>
        <fullName evidence="1">Uncharacterized protein</fullName>
    </submittedName>
</protein>
<gene>
    <name evidence="1" type="ORF">LLE72_022780</name>
</gene>
<proteinExistence type="predicted"/>
<organism evidence="1 2">
    <name type="scientific">Xanthomonas campestris pv. papavericola</name>
    <dbReference type="NCBI Taxonomy" id="487881"/>
    <lineage>
        <taxon>Bacteria</taxon>
        <taxon>Pseudomonadati</taxon>
        <taxon>Pseudomonadota</taxon>
        <taxon>Gammaproteobacteria</taxon>
        <taxon>Lysobacterales</taxon>
        <taxon>Lysobacteraceae</taxon>
        <taxon>Xanthomonas</taxon>
    </lineage>
</organism>
<dbReference type="RefSeq" id="WP_228427073.1">
    <property type="nucleotide sequence ID" value="NZ_JAJFNJ020000005.1"/>
</dbReference>
<dbReference type="AlphaFoldDB" id="A0AAJ2X8F9"/>
<dbReference type="Proteomes" id="UP001297361">
    <property type="component" value="Unassembled WGS sequence"/>
</dbReference>
<reference evidence="1" key="1">
    <citation type="submission" date="2021-10" db="EMBL/GenBank/DDBJ databases">
        <authorList>
            <person name="Hussein R."/>
            <person name="Harrison J."/>
            <person name="Studholme D.J."/>
            <person name="Vicente J."/>
            <person name="Grant M."/>
        </authorList>
    </citation>
    <scope>NUCLEOTIDE SEQUENCE</scope>
    <source>
        <strain evidence="1">NCPPB 2970</strain>
    </source>
</reference>
<sequence length="139" mass="14870">MGGRLEGKECRAVVANRIGAYRSGAAAACRSDVGQMSSLQTTPPLRAHDMPPTSACHGQCRPVDARCHPMPANLAPPPCPDTAILQLAGLLVPAHEASRWFHHDPIDELGGWTAAQLSRMQRQPQVIAFLQSVLCGERG</sequence>